<proteinExistence type="predicted"/>
<accession>A0ABT8CQK6</accession>
<dbReference type="RefSeq" id="WP_290362825.1">
    <property type="nucleotide sequence ID" value="NZ_JAUFQU010000001.1"/>
</dbReference>
<dbReference type="Pfam" id="PF18962">
    <property type="entry name" value="Por_Secre_tail"/>
    <property type="match status" value="1"/>
</dbReference>
<comment type="caution">
    <text evidence="3">The sequence shown here is derived from an EMBL/GenBank/DDBJ whole genome shotgun (WGS) entry which is preliminary data.</text>
</comment>
<keyword evidence="1" id="KW-0732">Signal</keyword>
<dbReference type="CDD" id="cd00146">
    <property type="entry name" value="PKD"/>
    <property type="match status" value="1"/>
</dbReference>
<dbReference type="PROSITE" id="PS50093">
    <property type="entry name" value="PKD"/>
    <property type="match status" value="1"/>
</dbReference>
<dbReference type="Pfam" id="PF18911">
    <property type="entry name" value="PKD_4"/>
    <property type="match status" value="1"/>
</dbReference>
<dbReference type="SMART" id="SM00089">
    <property type="entry name" value="PKD"/>
    <property type="match status" value="1"/>
</dbReference>
<gene>
    <name evidence="3" type="ORF">QW060_06455</name>
</gene>
<dbReference type="InterPro" id="IPR013783">
    <property type="entry name" value="Ig-like_fold"/>
</dbReference>
<sequence>MSRKFTYQFLMRGLFTLFWVMLFQNFAVAQTNNSSLIWDKAVGCIEYDFNDKDPKRGIEFTEDIEDAPCILVCEYNMVNYEVQGAGIANVSWDIAGGVIHNTYGNLNQYAQIEWGAPGNGAITVTITYTDNTVKTFQPCFKIINSPKAFFKINNISGDDRFCLETPINFDNLSTQNGGTDIVYYNWDFGDGQYSSASDPQHSYDAPGMYEVKLTVTNKCNCSDTYYLKIEIVDKPNVLISCPSVVCENYEKVRYTANDGCGNGEWKVEGGTIVNEDTYGIDVVWDNIDPAVGFGYVHYLSKCTCPFWTTVKVPVVTKKGIIQGNDVLCQGTQSRYSLPQWPTTEFNWYLVTDTNPSQVVMVDQRNEIIVKGLEPGNYTLVCEYKNTLLGCGGTAKKAITILPTVDIYGDTEFCSGAYHQYYNSSGNTVNWELKLGNNVVASNTSPVFEYPFPQGGTYVLTATPLNGCPSQPFIINVTQTPVTPTGIIAGDTKICPGVPYEYSFTDPSSSTLLVWDVVGGTIEGDNTGETITVVFNPSGPYGVSVKRRTMNALGCESGSLNLNVTPLVVNATIVNNDGLTVFCPSTITQFTANLNGVIADHIEWEVSPSNFGNIIGGLNSPNVTVSWNEISNGISTGKLILYVTKCGIRTPFETTINLHKLPQINILDIGDVCPLDNTITVAVNTPGVTSGTLSFEFGNGNVVGPVNINSTGVYTISNGFSNNSSVNISQLLTVKLLNPNGCNYVPTSTISAVVFPETKIDISPGYGFVVCPQQNYSISLGSSISTGITGSVTFKWYKNNQIISGANTSSYLISNATQGLTPGGVYYVEVKDINGCIVKSNTIQVSESCGSTPGCTITPNPNPQMTWEWNCEFITSEVTYNGTPDEFIWSGGTHLTIESGQNTPNIVFKTSVPGAHILFVKLRYGNCIIEKSVVATKNYEPKLNMTTVCNPGSGTYNLTLHNNSTIFGININNITFTYTGPGITVPLQGQSAVVNNLLPGTYTYTLKLSSPGKPDCTVSETITLGQMPDVDFTLPGTLFCAEEAIMLTIPNYNPANQYRWGFDDTYYVASGMTTQINLAIENTYGITLEALTPQGCTIISAPKFLQIRKAAFSGNFSPNPISACEGTGMPSLSFVASGSANPSGYIWMKGNQQVGTGSSFTPSQSGSYWAVLIDNYGCKYNDMSLSPVNVTVRKRPFVNITGNTNICYGEQTTLQGVISNNTLERRWLINGIPMAAPHGNWSATTPLTVDVNSYTPGNYEYTLEVRPVTDVTCGNSQTFTVTVNPQPTIPVLTYDVEGCSPYKVVIKANGDSGTYNWSNGDSGTEIVVTNGGAYQVTYTAPTGCKVTAGIQVPHNVDRYMWVFPTGCFTICPFSNPAPYIIGPLGIFDSHQWYVNGTVIQGGSNMAVQNLPVSQAGTYQLVIKNDICTYKSDLMYVSPDMENCKVTPCRFKYALKDPIWSDDGTYHIYGSISNPYNVPMTVTISSLNGYGTFSPSSITVPVGGTYNFNPLIFTPNAGFTGGQDQIILQVAGQQCMTLHKIYYKPYAMKMMDVETIETSLATMSVSPNPSVSIAVISYDLKEQYKQAQKLLVYNIHGVVLTSMDIKENKGEFILDVSSWSSGTYMIGLEADGKTVLQQKLIKK</sequence>
<dbReference type="Gene3D" id="2.60.40.10">
    <property type="entry name" value="Immunoglobulins"/>
    <property type="match status" value="2"/>
</dbReference>
<reference evidence="4" key="1">
    <citation type="journal article" date="2019" name="Int. J. Syst. Evol. Microbiol.">
        <title>The Global Catalogue of Microorganisms (GCM) 10K type strain sequencing project: providing services to taxonomists for standard genome sequencing and annotation.</title>
        <authorList>
            <consortium name="The Broad Institute Genomics Platform"/>
            <consortium name="The Broad Institute Genome Sequencing Center for Infectious Disease"/>
            <person name="Wu L."/>
            <person name="Ma J."/>
        </authorList>
    </citation>
    <scope>NUCLEOTIDE SEQUENCE [LARGE SCALE GENOMIC DNA]</scope>
    <source>
        <strain evidence="4">CECT 7184</strain>
    </source>
</reference>
<dbReference type="InterPro" id="IPR000601">
    <property type="entry name" value="PKD_dom"/>
</dbReference>
<dbReference type="EMBL" id="JAUFQU010000001">
    <property type="protein sequence ID" value="MDN3706772.1"/>
    <property type="molecule type" value="Genomic_DNA"/>
</dbReference>
<evidence type="ECO:0000313" key="3">
    <source>
        <dbReference type="EMBL" id="MDN3706772.1"/>
    </source>
</evidence>
<dbReference type="InterPro" id="IPR022409">
    <property type="entry name" value="PKD/Chitinase_dom"/>
</dbReference>
<dbReference type="InterPro" id="IPR026444">
    <property type="entry name" value="Secre_tail"/>
</dbReference>
<protein>
    <submittedName>
        <fullName evidence="3">PKD domain-containing protein</fullName>
    </submittedName>
</protein>
<dbReference type="NCBIfam" id="TIGR04183">
    <property type="entry name" value="Por_Secre_tail"/>
    <property type="match status" value="1"/>
</dbReference>
<keyword evidence="4" id="KW-1185">Reference proteome</keyword>
<evidence type="ECO:0000256" key="1">
    <source>
        <dbReference type="ARBA" id="ARBA00022729"/>
    </source>
</evidence>
<dbReference type="SUPFAM" id="SSF49299">
    <property type="entry name" value="PKD domain"/>
    <property type="match status" value="2"/>
</dbReference>
<dbReference type="InterPro" id="IPR035986">
    <property type="entry name" value="PKD_dom_sf"/>
</dbReference>
<evidence type="ECO:0000313" key="4">
    <source>
        <dbReference type="Proteomes" id="UP001242368"/>
    </source>
</evidence>
<feature type="domain" description="PKD" evidence="2">
    <location>
        <begin position="172"/>
        <end position="217"/>
    </location>
</feature>
<name>A0ABT8CQK6_9FLAO</name>
<evidence type="ECO:0000259" key="2">
    <source>
        <dbReference type="PROSITE" id="PS50093"/>
    </source>
</evidence>
<dbReference type="Proteomes" id="UP001242368">
    <property type="component" value="Unassembled WGS sequence"/>
</dbReference>
<organism evidence="3 4">
    <name type="scientific">Paenimyroides ceti</name>
    <dbReference type="NCBI Taxonomy" id="395087"/>
    <lineage>
        <taxon>Bacteria</taxon>
        <taxon>Pseudomonadati</taxon>
        <taxon>Bacteroidota</taxon>
        <taxon>Flavobacteriia</taxon>
        <taxon>Flavobacteriales</taxon>
        <taxon>Flavobacteriaceae</taxon>
        <taxon>Paenimyroides</taxon>
    </lineage>
</organism>